<evidence type="ECO:0000256" key="4">
    <source>
        <dbReference type="ARBA" id="ARBA00010281"/>
    </source>
</evidence>
<dbReference type="KEGG" id="gtl:EP073_02060"/>
<evidence type="ECO:0000256" key="1">
    <source>
        <dbReference type="ARBA" id="ARBA00001478"/>
    </source>
</evidence>
<proteinExistence type="inferred from homology"/>
<keyword evidence="5 8" id="KW-0328">Glycosyltransferase</keyword>
<dbReference type="RefSeq" id="WP_128465508.1">
    <property type="nucleotide sequence ID" value="NZ_CP035108.1"/>
</dbReference>
<gene>
    <name evidence="8" type="primary">glgA</name>
    <name evidence="11" type="ORF">EP073_02060</name>
</gene>
<dbReference type="InterPro" id="IPR011835">
    <property type="entry name" value="GS/SS"/>
</dbReference>
<dbReference type="Gene3D" id="3.40.50.2000">
    <property type="entry name" value="Glycogen Phosphorylase B"/>
    <property type="match status" value="2"/>
</dbReference>
<reference evidence="11 12" key="1">
    <citation type="submission" date="2019-01" db="EMBL/GenBank/DDBJ databases">
        <title>Geovibrio thiophilus DSM 11263, complete genome.</title>
        <authorList>
            <person name="Spring S."/>
            <person name="Bunk B."/>
            <person name="Sproer C."/>
        </authorList>
    </citation>
    <scope>NUCLEOTIDE SEQUENCE [LARGE SCALE GENOMIC DNA]</scope>
    <source>
        <strain evidence="11 12">DSM 11263</strain>
    </source>
</reference>
<organism evidence="11 12">
    <name type="scientific">Geovibrio thiophilus</name>
    <dbReference type="NCBI Taxonomy" id="139438"/>
    <lineage>
        <taxon>Bacteria</taxon>
        <taxon>Pseudomonadati</taxon>
        <taxon>Deferribacterota</taxon>
        <taxon>Deferribacteres</taxon>
        <taxon>Deferribacterales</taxon>
        <taxon>Geovibrionaceae</taxon>
        <taxon>Geovibrio</taxon>
    </lineage>
</organism>
<evidence type="ECO:0000256" key="8">
    <source>
        <dbReference type="HAMAP-Rule" id="MF_00484"/>
    </source>
</evidence>
<dbReference type="InterPro" id="IPR013534">
    <property type="entry name" value="Starch_synth_cat_dom"/>
</dbReference>
<dbReference type="EC" id="2.4.1.21" evidence="8"/>
<name>A0A3R5Y5J3_9BACT</name>
<dbReference type="PANTHER" id="PTHR45825">
    <property type="entry name" value="GRANULE-BOUND STARCH SYNTHASE 1, CHLOROPLASTIC/AMYLOPLASTIC"/>
    <property type="match status" value="1"/>
</dbReference>
<evidence type="ECO:0000256" key="6">
    <source>
        <dbReference type="ARBA" id="ARBA00022679"/>
    </source>
</evidence>
<dbReference type="UniPathway" id="UPA00164"/>
<dbReference type="OrthoDB" id="9808590at2"/>
<evidence type="ECO:0000256" key="2">
    <source>
        <dbReference type="ARBA" id="ARBA00002764"/>
    </source>
</evidence>
<dbReference type="HAMAP" id="MF_00484">
    <property type="entry name" value="Glycogen_synth"/>
    <property type="match status" value="1"/>
</dbReference>
<dbReference type="AlphaFoldDB" id="A0A3R5Y5J3"/>
<dbReference type="Proteomes" id="UP000287502">
    <property type="component" value="Chromosome"/>
</dbReference>
<comment type="similarity">
    <text evidence="4 8">Belongs to the glycosyltransferase 1 family. Bacterial/plant glycogen synthase subfamily.</text>
</comment>
<accession>A0A3R5Y5J3</accession>
<feature type="domain" description="Glycosyl transferase family 1" evidence="9">
    <location>
        <begin position="288"/>
        <end position="423"/>
    </location>
</feature>
<evidence type="ECO:0000256" key="3">
    <source>
        <dbReference type="ARBA" id="ARBA00004964"/>
    </source>
</evidence>
<evidence type="ECO:0000259" key="9">
    <source>
        <dbReference type="Pfam" id="PF00534"/>
    </source>
</evidence>
<feature type="binding site" evidence="8">
    <location>
        <position position="18"/>
    </location>
    <ligand>
        <name>ADP-alpha-D-glucose</name>
        <dbReference type="ChEBI" id="CHEBI:57498"/>
    </ligand>
</feature>
<dbReference type="PANTHER" id="PTHR45825:SF11">
    <property type="entry name" value="ALPHA AMYLASE DOMAIN-CONTAINING PROTEIN"/>
    <property type="match status" value="1"/>
</dbReference>
<protein>
    <recommendedName>
        <fullName evidence="8">Glycogen synthase</fullName>
        <ecNumber evidence="8">2.4.1.21</ecNumber>
    </recommendedName>
    <alternativeName>
        <fullName evidence="8">Starch [bacterial glycogen] synthase</fullName>
    </alternativeName>
</protein>
<comment type="catalytic activity">
    <reaction evidence="1 8">
        <text>[(1-&gt;4)-alpha-D-glucosyl](n) + ADP-alpha-D-glucose = [(1-&gt;4)-alpha-D-glucosyl](n+1) + ADP + H(+)</text>
        <dbReference type="Rhea" id="RHEA:18189"/>
        <dbReference type="Rhea" id="RHEA-COMP:9584"/>
        <dbReference type="Rhea" id="RHEA-COMP:9587"/>
        <dbReference type="ChEBI" id="CHEBI:15378"/>
        <dbReference type="ChEBI" id="CHEBI:15444"/>
        <dbReference type="ChEBI" id="CHEBI:57498"/>
        <dbReference type="ChEBI" id="CHEBI:456216"/>
        <dbReference type="EC" id="2.4.1.21"/>
    </reaction>
</comment>
<dbReference type="EMBL" id="CP035108">
    <property type="protein sequence ID" value="QAR32221.1"/>
    <property type="molecule type" value="Genomic_DNA"/>
</dbReference>
<dbReference type="NCBIfam" id="TIGR02095">
    <property type="entry name" value="glgA"/>
    <property type="match status" value="1"/>
</dbReference>
<evidence type="ECO:0000259" key="10">
    <source>
        <dbReference type="Pfam" id="PF08323"/>
    </source>
</evidence>
<evidence type="ECO:0000256" key="7">
    <source>
        <dbReference type="ARBA" id="ARBA00023056"/>
    </source>
</evidence>
<comment type="function">
    <text evidence="2 8">Synthesizes alpha-1,4-glucan chains using ADP-glucose.</text>
</comment>
<feature type="domain" description="Starch synthase catalytic" evidence="10">
    <location>
        <begin position="5"/>
        <end position="240"/>
    </location>
</feature>
<dbReference type="Pfam" id="PF00534">
    <property type="entry name" value="Glycos_transf_1"/>
    <property type="match status" value="1"/>
</dbReference>
<dbReference type="SUPFAM" id="SSF53756">
    <property type="entry name" value="UDP-Glycosyltransferase/glycogen phosphorylase"/>
    <property type="match status" value="1"/>
</dbReference>
<sequence length="484" mass="54216">MNMPKVLFVSSEIAPYAKTGGLADVGSSLPKALKSQGADVISVMPLYSSVDRAKYGLAQVFLSSCVHMGNCEEWYSVYKASLGGVDTYFIEFSKYFDRTGIYHTKAGEYADNAYRFAFFCRAAMQTAKDLRFKPDVIHCNDWQTGLIPYYIRKEEDFFFNGTKTVITIHNIGYQGIFGTDVLEYAKIDPADFHAESFESFGGINFLKGGIAYADKITTVSPSYAKEIQGETGGGGLHLLLSYRRYDLEGILNGIDTDEWNPETDKYIPQNFSAETLHLKKINKLALQKRFMLEENENTALFGFVGRFAGQKGLHLLQYAAEKALNSMVCQFIIIGSGETEYEKYFGSLPELYPLRASSFIGYSEEAAHLLEAGADFFVMPSLYEPCGLNQMYSLGYGTLPIVRATGGLDDTVKNYNELTGEGTGFKFHLIDGEALYNTIGWAVSTYYDRPRHIEQMRISAMKENFGWENSASRYINLYKSVTSV</sequence>
<evidence type="ECO:0000313" key="11">
    <source>
        <dbReference type="EMBL" id="QAR32221.1"/>
    </source>
</evidence>
<dbReference type="InterPro" id="IPR001296">
    <property type="entry name" value="Glyco_trans_1"/>
</dbReference>
<comment type="pathway">
    <text evidence="3 8">Glycan biosynthesis; glycogen biosynthesis.</text>
</comment>
<dbReference type="CDD" id="cd03791">
    <property type="entry name" value="GT5_Glycogen_synthase_DULL1-like"/>
    <property type="match status" value="1"/>
</dbReference>
<keyword evidence="6 8" id="KW-0808">Transferase</keyword>
<dbReference type="GO" id="GO:0005978">
    <property type="term" value="P:glycogen biosynthetic process"/>
    <property type="evidence" value="ECO:0007669"/>
    <property type="project" value="UniProtKB-UniRule"/>
</dbReference>
<evidence type="ECO:0000313" key="12">
    <source>
        <dbReference type="Proteomes" id="UP000287502"/>
    </source>
</evidence>
<dbReference type="Pfam" id="PF08323">
    <property type="entry name" value="Glyco_transf_5"/>
    <property type="match status" value="1"/>
</dbReference>
<dbReference type="GO" id="GO:0009011">
    <property type="term" value="F:alpha-1,4-glucan glucosyltransferase (ADP-glucose donor) activity"/>
    <property type="evidence" value="ECO:0007669"/>
    <property type="project" value="UniProtKB-UniRule"/>
</dbReference>
<keyword evidence="12" id="KW-1185">Reference proteome</keyword>
<keyword evidence="7 8" id="KW-0320">Glycogen biosynthesis</keyword>
<dbReference type="GO" id="GO:0004373">
    <property type="term" value="F:alpha-1,4-glucan glucosyltransferase (UDP-glucose donor) activity"/>
    <property type="evidence" value="ECO:0007669"/>
    <property type="project" value="InterPro"/>
</dbReference>
<evidence type="ECO:0000256" key="5">
    <source>
        <dbReference type="ARBA" id="ARBA00022676"/>
    </source>
</evidence>